<dbReference type="Proteomes" id="UP001523566">
    <property type="component" value="Unassembled WGS sequence"/>
</dbReference>
<evidence type="ECO:0000313" key="1">
    <source>
        <dbReference type="EMBL" id="MCP1100911.1"/>
    </source>
</evidence>
<evidence type="ECO:0008006" key="3">
    <source>
        <dbReference type="Google" id="ProtNLM"/>
    </source>
</evidence>
<proteinExistence type="predicted"/>
<protein>
    <recommendedName>
        <fullName evidence="3">HTH cro/C1-type domain-containing protein</fullName>
    </recommendedName>
</protein>
<keyword evidence="2" id="KW-1185">Reference proteome</keyword>
<dbReference type="RefSeq" id="WP_262064697.1">
    <property type="nucleotide sequence ID" value="NZ_JAMXOD010000001.1"/>
</dbReference>
<sequence length="528" mass="60148">MSQSEFILNDDELDSSPLNTVMNILGVTALELSKQCAVSNSIISRYKKGTRRLKAGSQASLELARVLSQLDQAQQLDYLFVNQRIGGESKEEALRKFLTDYKAPVKRTRSIPPPIQQTGRYHFTTEVYLGKQGVMDATIDMLEYVNFLPPGQEIVICVHGEFDSIWHNNLPFALRLLLKMKKATERGTTFTLVNRKTDDLEGSPYFSMFWISIQLKGILKTAYYDGTVTSRLFDAVIPGYWQAYVESDNTADDGLITIHSTDSRSIYNAQVTCNAFFDRCIHLDQFGFLSSFCTADTEAKYSFPSVLPPWDEADAPSPDGSFSSCSSIPSFGILTRKEWEALCAPNPLPDLPDYLFSHLEQENNLAKGTCQIILCREDVRTGLSGKKVVSLPLSLLLGREVVIPYEMLHTMMWRIESYMRVNPNFQVALVPRRAFEKLEFEMIHWHHSIALGWLMDGSNSMLTTDPIMSRSFFSGAKYTWNRLRPGWKRFRNVHSTLRKWLTGKDLDTPFDDSAVIRNWELIPKDIKE</sequence>
<organism evidence="1 2">
    <name type="scientific">Aequitasia blattaphilus</name>
    <dbReference type="NCBI Taxonomy" id="2949332"/>
    <lineage>
        <taxon>Bacteria</taxon>
        <taxon>Bacillati</taxon>
        <taxon>Bacillota</taxon>
        <taxon>Clostridia</taxon>
        <taxon>Lachnospirales</taxon>
        <taxon>Lachnospiraceae</taxon>
        <taxon>Aequitasia</taxon>
    </lineage>
</organism>
<gene>
    <name evidence="1" type="ORF">NK125_00610</name>
</gene>
<accession>A0ABT1E7S8</accession>
<reference evidence="1 2" key="1">
    <citation type="journal article" date="2022" name="Genome Biol. Evol.">
        <title>Host diet, physiology and behaviors set the stage for Lachnospiraceae cladogenesis.</title>
        <authorList>
            <person name="Vera-Ponce De Leon A."/>
            <person name="Schneider M."/>
            <person name="Jahnes B.C."/>
            <person name="Sadowski V."/>
            <person name="Camuy-Velez L.A."/>
            <person name="Duan J."/>
            <person name="Sabree Z.L."/>
        </authorList>
    </citation>
    <scope>NUCLEOTIDE SEQUENCE [LARGE SCALE GENOMIC DNA]</scope>
    <source>
        <strain evidence="1 2">PAL113</strain>
    </source>
</reference>
<comment type="caution">
    <text evidence="1">The sequence shown here is derived from an EMBL/GenBank/DDBJ whole genome shotgun (WGS) entry which is preliminary data.</text>
</comment>
<evidence type="ECO:0000313" key="2">
    <source>
        <dbReference type="Proteomes" id="UP001523566"/>
    </source>
</evidence>
<dbReference type="EMBL" id="JAMZFW010000001">
    <property type="protein sequence ID" value="MCP1100911.1"/>
    <property type="molecule type" value="Genomic_DNA"/>
</dbReference>
<name>A0ABT1E7S8_9FIRM</name>